<dbReference type="InterPro" id="IPR011429">
    <property type="entry name" value="Cyt_c_Planctomycete-type"/>
</dbReference>
<keyword evidence="2 3" id="KW-0408">Iron</keyword>
<dbReference type="EMBL" id="CP053452">
    <property type="protein sequence ID" value="QJW99190.1"/>
    <property type="molecule type" value="Genomic_DNA"/>
</dbReference>
<dbReference type="InterPro" id="IPR009056">
    <property type="entry name" value="Cyt_c-like_dom"/>
</dbReference>
<name>A0A6M5Z0N2_9BACT</name>
<dbReference type="InterPro" id="IPR011478">
    <property type="entry name" value="DUF1585"/>
</dbReference>
<dbReference type="KEGG" id="ftj:FTUN_6790"/>
<evidence type="ECO:0000256" key="4">
    <source>
        <dbReference type="SAM" id="SignalP"/>
    </source>
</evidence>
<sequence length="819" mass="89988">MPVRRESVAALVPLVALAAGVFHAPGPLPAAAGTKAEPVFKTDGVAFLKKHCLACHSGEKAKADLALDKYADDAALLADRKTWSRVLDTLKTGEMPPPQKPQPTDAERAAFARVVSDVFEKHDRTAKPDPGRVTMRRLNRNEYNNTVRDLVGIDFNPAEDFPSDDVGHGFDNIGDVLTLPPVLLERYLAAAETIMARAITPVPPPITSRWQGAWFTEPAGPKVPTRDDWRIVTVGTGDGITTGPVHTPVQVPDRGNGDFTLRTKVYAETTGKKPVKIAFLVCCDKNAPGVATDEDVKALSGAAVNALRPFKIVEVVEVKHRTAKEAQDTRVKLGPTPGLHRIAVALVKPDAGEPEPTLYMQFMSLDGPHDSRPNTHKKLLACDPKKPIAERSREVLERFATRAYRRPVTKDELDRLLKLAERQLAKPDQAGAGGGEAPGKWEAAVQFAMTAVLVSPKFLFRVELDDRPDSAEPHAIDEFQLASRMSYFIWATMPDEELFALAAKKQLTPHIEAQVKRMLRDPKASALVDNFVMQWLQLQPLKNATPDPKTFPQFNEQLRAAMFTETRLFFTEIVREDRKILDVLDADFTYLNAPLARHYGLAHGPKAPRFHNDEEFVRVSLAGTNRGGVLTQASVLTVTSNPGRTSPVKRGRYVLEQLMGTPPPPPPPNVPELEKDGKAVNAGTLRQQMEAHRQNPACANCHAKMDGLGFGLENFDALGGFRTKDGAAPIDSSGELPGNITFTGPAELKAVLLNKKDLFARCLAEKLMTYALGRGLEFYDRRTVDTITTALAKNDYKFSALVTEIVKSDPFRKRRGKGQ</sequence>
<keyword evidence="4" id="KW-0732">Signal</keyword>
<dbReference type="PROSITE" id="PS51007">
    <property type="entry name" value="CYTC"/>
    <property type="match status" value="1"/>
</dbReference>
<evidence type="ECO:0000256" key="1">
    <source>
        <dbReference type="ARBA" id="ARBA00022723"/>
    </source>
</evidence>
<evidence type="ECO:0000256" key="3">
    <source>
        <dbReference type="PROSITE-ProRule" id="PRU00433"/>
    </source>
</evidence>
<feature type="signal peptide" evidence="4">
    <location>
        <begin position="1"/>
        <end position="24"/>
    </location>
</feature>
<dbReference type="GO" id="GO:0020037">
    <property type="term" value="F:heme binding"/>
    <property type="evidence" value="ECO:0007669"/>
    <property type="project" value="InterPro"/>
</dbReference>
<feature type="domain" description="Cytochrome c" evidence="5">
    <location>
        <begin position="31"/>
        <end position="119"/>
    </location>
</feature>
<dbReference type="InterPro" id="IPR013042">
    <property type="entry name" value="DUF1592"/>
</dbReference>
<evidence type="ECO:0000259" key="5">
    <source>
        <dbReference type="PROSITE" id="PS51007"/>
    </source>
</evidence>
<dbReference type="AlphaFoldDB" id="A0A6M5Z0N2"/>
<evidence type="ECO:0000256" key="2">
    <source>
        <dbReference type="ARBA" id="ARBA00023004"/>
    </source>
</evidence>
<reference evidence="7" key="1">
    <citation type="submission" date="2020-05" db="EMBL/GenBank/DDBJ databases">
        <title>Frigoriglobus tundricola gen. nov., sp. nov., a psychrotolerant cellulolytic planctomycete of the family Gemmataceae with two divergent copies of 16S rRNA gene.</title>
        <authorList>
            <person name="Kulichevskaya I.S."/>
            <person name="Ivanova A.A."/>
            <person name="Naumoff D.G."/>
            <person name="Beletsky A.V."/>
            <person name="Rijpstra W.I.C."/>
            <person name="Sinninghe Damste J.S."/>
            <person name="Mardanov A.V."/>
            <person name="Ravin N.V."/>
            <person name="Dedysh S.N."/>
        </authorList>
    </citation>
    <scope>NUCLEOTIDE SEQUENCE [LARGE SCALE GENOMIC DNA]</scope>
    <source>
        <strain evidence="7">PL17</strain>
    </source>
</reference>
<keyword evidence="1 3" id="KW-0479">Metal-binding</keyword>
<dbReference type="GO" id="GO:0009055">
    <property type="term" value="F:electron transfer activity"/>
    <property type="evidence" value="ECO:0007669"/>
    <property type="project" value="InterPro"/>
</dbReference>
<dbReference type="Proteomes" id="UP000503447">
    <property type="component" value="Chromosome"/>
</dbReference>
<dbReference type="Pfam" id="PF07626">
    <property type="entry name" value="PSD3"/>
    <property type="match status" value="1"/>
</dbReference>
<dbReference type="InterPro" id="IPR013039">
    <property type="entry name" value="DUF1588"/>
</dbReference>
<keyword evidence="3" id="KW-0349">Heme</keyword>
<dbReference type="Pfam" id="PF07631">
    <property type="entry name" value="PSD4"/>
    <property type="match status" value="1"/>
</dbReference>
<protein>
    <recommendedName>
        <fullName evidence="5">Cytochrome c domain-containing protein</fullName>
    </recommendedName>
</protein>
<dbReference type="Pfam" id="PF07627">
    <property type="entry name" value="PSCyt3"/>
    <property type="match status" value="1"/>
</dbReference>
<keyword evidence="7" id="KW-1185">Reference proteome</keyword>
<organism evidence="6 7">
    <name type="scientific">Frigoriglobus tundricola</name>
    <dbReference type="NCBI Taxonomy" id="2774151"/>
    <lineage>
        <taxon>Bacteria</taxon>
        <taxon>Pseudomonadati</taxon>
        <taxon>Planctomycetota</taxon>
        <taxon>Planctomycetia</taxon>
        <taxon>Gemmatales</taxon>
        <taxon>Gemmataceae</taxon>
        <taxon>Frigoriglobus</taxon>
    </lineage>
</organism>
<evidence type="ECO:0000313" key="7">
    <source>
        <dbReference type="Proteomes" id="UP000503447"/>
    </source>
</evidence>
<dbReference type="GO" id="GO:0046872">
    <property type="term" value="F:metal ion binding"/>
    <property type="evidence" value="ECO:0007669"/>
    <property type="project" value="UniProtKB-KW"/>
</dbReference>
<feature type="chain" id="PRO_5026745157" description="Cytochrome c domain-containing protein" evidence="4">
    <location>
        <begin position="25"/>
        <end position="819"/>
    </location>
</feature>
<accession>A0A6M5Z0N2</accession>
<dbReference type="Pfam" id="PF07637">
    <property type="entry name" value="PSD5"/>
    <property type="match status" value="1"/>
</dbReference>
<dbReference type="RefSeq" id="WP_171474201.1">
    <property type="nucleotide sequence ID" value="NZ_CP053452.2"/>
</dbReference>
<gene>
    <name evidence="6" type="ORF">FTUN_6790</name>
</gene>
<evidence type="ECO:0000313" key="6">
    <source>
        <dbReference type="EMBL" id="QJW99190.1"/>
    </source>
</evidence>
<dbReference type="Pfam" id="PF07635">
    <property type="entry name" value="PSCyt1"/>
    <property type="match status" value="1"/>
</dbReference>
<dbReference type="InterPro" id="IPR013036">
    <property type="entry name" value="DUF1587"/>
</dbReference>
<proteinExistence type="predicted"/>
<dbReference type="InterPro" id="IPR013043">
    <property type="entry name" value="DUF1595"/>
</dbReference>
<dbReference type="Pfam" id="PF07624">
    <property type="entry name" value="PSD2"/>
    <property type="match status" value="1"/>
</dbReference>